<name>A0A8C6IQA6_MELUD</name>
<accession>A0A8V5H3K2</accession>
<protein>
    <submittedName>
        <fullName evidence="1">Uncharacterized protein</fullName>
    </submittedName>
</protein>
<reference evidence="1" key="2">
    <citation type="submission" date="2025-08" db="UniProtKB">
        <authorList>
            <consortium name="Ensembl"/>
        </authorList>
    </citation>
    <scope>IDENTIFICATION</scope>
</reference>
<dbReference type="Pfam" id="PF08647">
    <property type="entry name" value="BRE1"/>
    <property type="match status" value="1"/>
</dbReference>
<dbReference type="GO" id="GO:0001947">
    <property type="term" value="P:heart looping"/>
    <property type="evidence" value="ECO:0007669"/>
    <property type="project" value="TreeGrafter"/>
</dbReference>
<evidence type="ECO:0000313" key="2">
    <source>
        <dbReference type="Proteomes" id="UP000694405"/>
    </source>
</evidence>
<dbReference type="AlphaFoldDB" id="A0A8C6IQA6"/>
<reference evidence="1" key="3">
    <citation type="submission" date="2025-09" db="UniProtKB">
        <authorList>
            <consortium name="Ensembl"/>
        </authorList>
    </citation>
    <scope>IDENTIFICATION</scope>
</reference>
<evidence type="ECO:0000313" key="1">
    <source>
        <dbReference type="Ensembl" id="ENSMUNP00000001120.2"/>
    </source>
</evidence>
<dbReference type="InterPro" id="IPR037386">
    <property type="entry name" value="CCDC40"/>
</dbReference>
<proteinExistence type="predicted"/>
<gene>
    <name evidence="1" type="primary">LOC101871676</name>
</gene>
<dbReference type="Proteomes" id="UP000694405">
    <property type="component" value="Chromosome 11"/>
</dbReference>
<keyword evidence="2" id="KW-1185">Reference proteome</keyword>
<dbReference type="PANTHER" id="PTHR16275:SF8">
    <property type="entry name" value="COILED-COIL DOMAIN-CONTAINING PROTEIN 40"/>
    <property type="match status" value="1"/>
</dbReference>
<sequence>MENEIVTKLQGQLISNKATKHFSQLIAQLQRRKTDLELHFSKAENDMAQVILNTTHTTCRLAVLQKTLCELDKEINNIHNLVSCRQREIAKHNLLAENKRRVISQYNKRLEEILFQLGGQELGPLEIEINKLNKEIEECNSEVMALQKNWLNQQKELVKLTHEQEEQIASLDMLKKQLTIMQQKKLRTENEIQQETKEQKDIEHHMKSMYNDLTKLNVLINKNNSSYKELQCSNIITENEFIRALKEAEKEAVEMQERHSQLSEEKERLLNSVVEAEHQIMLWEKKIQLTREMQAAVDSVTGEGEISAMKIEIHRMQVRYSQLMKQQEKMIREMEACVSRREAVTVRGEGQKTADKKRFIKSDFHRKKEELRKKISETQKSTQDCDKTILELESTQASLSAAVSQKQEEVCRLQAESDVLDSDAEHLRNEKRWNLLELVAHQTRQKHLQALKEGKYSPLWCSEEARRKEQQKLQARLRTVHAIIGRVQQEHPEHQGTLRWLGRCVQSRLTPQEA</sequence>
<dbReference type="GO" id="GO:0005576">
    <property type="term" value="C:extracellular region"/>
    <property type="evidence" value="ECO:0007669"/>
    <property type="project" value="GOC"/>
</dbReference>
<dbReference type="GO" id="GO:0035082">
    <property type="term" value="P:axoneme assembly"/>
    <property type="evidence" value="ECO:0007669"/>
    <property type="project" value="InterPro"/>
</dbReference>
<dbReference type="Ensembl" id="ENSMUNT00000001299.2">
    <property type="protein sequence ID" value="ENSMUNP00000001120.2"/>
    <property type="gene ID" value="ENSMUNG00000000617.2"/>
</dbReference>
<dbReference type="GO" id="GO:0005737">
    <property type="term" value="C:cytoplasm"/>
    <property type="evidence" value="ECO:0007669"/>
    <property type="project" value="TreeGrafter"/>
</dbReference>
<dbReference type="GO" id="GO:0005929">
    <property type="term" value="C:cilium"/>
    <property type="evidence" value="ECO:0007669"/>
    <property type="project" value="TreeGrafter"/>
</dbReference>
<dbReference type="GO" id="GO:0060287">
    <property type="term" value="P:epithelial cilium movement involved in determination of left/right asymmetry"/>
    <property type="evidence" value="ECO:0007669"/>
    <property type="project" value="TreeGrafter"/>
</dbReference>
<accession>A0A8C6IQA6</accession>
<reference evidence="1" key="1">
    <citation type="submission" date="2020-03" db="EMBL/GenBank/DDBJ databases">
        <title>Melopsittacus undulatus (budgerigar) genome, bMelUnd1, maternal haplotype with Z.</title>
        <authorList>
            <person name="Gedman G."/>
            <person name="Mountcastle J."/>
            <person name="Haase B."/>
            <person name="Formenti G."/>
            <person name="Wright T."/>
            <person name="Apodaca J."/>
            <person name="Pelan S."/>
            <person name="Chow W."/>
            <person name="Rhie A."/>
            <person name="Howe K."/>
            <person name="Fedrigo O."/>
            <person name="Jarvis E.D."/>
        </authorList>
    </citation>
    <scope>NUCLEOTIDE SEQUENCE [LARGE SCALE GENOMIC DNA]</scope>
</reference>
<organism evidence="1 2">
    <name type="scientific">Melopsittacus undulatus</name>
    <name type="common">Budgerigar</name>
    <name type="synonym">Psittacus undulatus</name>
    <dbReference type="NCBI Taxonomy" id="13146"/>
    <lineage>
        <taxon>Eukaryota</taxon>
        <taxon>Metazoa</taxon>
        <taxon>Chordata</taxon>
        <taxon>Craniata</taxon>
        <taxon>Vertebrata</taxon>
        <taxon>Euteleostomi</taxon>
        <taxon>Archelosauria</taxon>
        <taxon>Archosauria</taxon>
        <taxon>Dinosauria</taxon>
        <taxon>Saurischia</taxon>
        <taxon>Theropoda</taxon>
        <taxon>Coelurosauria</taxon>
        <taxon>Aves</taxon>
        <taxon>Neognathae</taxon>
        <taxon>Neoaves</taxon>
        <taxon>Telluraves</taxon>
        <taxon>Australaves</taxon>
        <taxon>Psittaciformes</taxon>
        <taxon>Psittaculidae</taxon>
        <taxon>Melopsittacus</taxon>
    </lineage>
</organism>
<dbReference type="PANTHER" id="PTHR16275">
    <property type="entry name" value="COILED-COIL DOMAIN-CONTAINING PROTEIN 40"/>
    <property type="match status" value="1"/>
</dbReference>